<accession>A0A1D3L266</accession>
<dbReference type="InterPro" id="IPR002912">
    <property type="entry name" value="ACT_dom"/>
</dbReference>
<dbReference type="STRING" id="118062.MCBB_1074"/>
<dbReference type="OrthoDB" id="60296at2157"/>
<organism evidence="2 3">
    <name type="scientific">Methanobacterium congolense</name>
    <dbReference type="NCBI Taxonomy" id="118062"/>
    <lineage>
        <taxon>Archaea</taxon>
        <taxon>Methanobacteriati</taxon>
        <taxon>Methanobacteriota</taxon>
        <taxon>Methanomada group</taxon>
        <taxon>Methanobacteria</taxon>
        <taxon>Methanobacteriales</taxon>
        <taxon>Methanobacteriaceae</taxon>
        <taxon>Methanobacterium</taxon>
    </lineage>
</organism>
<feature type="domain" description="ACT" evidence="1">
    <location>
        <begin position="4"/>
        <end position="81"/>
    </location>
</feature>
<proteinExistence type="predicted"/>
<dbReference type="AlphaFoldDB" id="A0A1D3L266"/>
<dbReference type="KEGG" id="mcub:MCBB_1074"/>
<gene>
    <name evidence="2" type="ORF">MCBB_1074</name>
</gene>
<dbReference type="InterPro" id="IPR045865">
    <property type="entry name" value="ACT-like_dom_sf"/>
</dbReference>
<dbReference type="PROSITE" id="PS51671">
    <property type="entry name" value="ACT"/>
    <property type="match status" value="1"/>
</dbReference>
<dbReference type="GeneID" id="30411919"/>
<dbReference type="SUPFAM" id="SSF55021">
    <property type="entry name" value="ACT-like"/>
    <property type="match status" value="1"/>
</dbReference>
<reference evidence="2 3" key="1">
    <citation type="submission" date="2016-08" db="EMBL/GenBank/DDBJ databases">
        <authorList>
            <person name="Seilhamer J.J."/>
        </authorList>
    </citation>
    <scope>NUCLEOTIDE SEQUENCE [LARGE SCALE GENOMIC DNA]</scope>
    <source>
        <strain evidence="2">Buetzberg</strain>
    </source>
</reference>
<keyword evidence="3" id="KW-1185">Reference proteome</keyword>
<dbReference type="InterPro" id="IPR044561">
    <property type="entry name" value="ACT_ThrD-II-like"/>
</dbReference>
<dbReference type="CDD" id="cd04886">
    <property type="entry name" value="ACT_ThrD-II-like"/>
    <property type="match status" value="1"/>
</dbReference>
<evidence type="ECO:0000259" key="1">
    <source>
        <dbReference type="PROSITE" id="PS51671"/>
    </source>
</evidence>
<sequence length="162" mass="17969">MRLNLVLELLDVPGQLLDALEPIGKLGANIVAVIHQRDVKTERGTVPVHITIEGDKETLKMVIRTLESQDIQIIEVDGVVRKEKITTVIIGNLVEQDLNETVALLNREEGVRVADLDLKMSDHPEESASKIIVEADYGKKRDVMKLIKDIGSSKGFLVINEV</sequence>
<evidence type="ECO:0000313" key="3">
    <source>
        <dbReference type="Proteomes" id="UP000094707"/>
    </source>
</evidence>
<name>A0A1D3L266_9EURY</name>
<dbReference type="RefSeq" id="WP_071906769.1">
    <property type="nucleotide sequence ID" value="NZ_LT607756.1"/>
</dbReference>
<protein>
    <recommendedName>
        <fullName evidence="1">ACT domain-containing protein</fullName>
    </recommendedName>
</protein>
<dbReference type="Proteomes" id="UP000094707">
    <property type="component" value="Chromosome I"/>
</dbReference>
<dbReference type="EMBL" id="LT607756">
    <property type="protein sequence ID" value="SCG85633.1"/>
    <property type="molecule type" value="Genomic_DNA"/>
</dbReference>
<dbReference type="PATRIC" id="fig|129848.4.peg.1082"/>
<evidence type="ECO:0000313" key="2">
    <source>
        <dbReference type="EMBL" id="SCG85633.1"/>
    </source>
</evidence>